<keyword evidence="3" id="KW-1185">Reference proteome</keyword>
<keyword evidence="1" id="KW-0472">Membrane</keyword>
<proteinExistence type="predicted"/>
<keyword evidence="1" id="KW-1133">Transmembrane helix</keyword>
<keyword evidence="1" id="KW-0812">Transmembrane</keyword>
<sequence>MTSFAHVEYPTEHPGVVRAENAAAALKSVAANFDGARGAATLLLAAVVSALLVVANQVIDTWSEGHLLAAWMVLWLVAFAALALLTAPARRAGAALRVAALGWAEARRRAADDERTWQVAVKDPRIMAELNHAMGIATVEDIRKYY</sequence>
<feature type="transmembrane region" description="Helical" evidence="1">
    <location>
        <begin position="65"/>
        <end position="87"/>
    </location>
</feature>
<evidence type="ECO:0000313" key="2">
    <source>
        <dbReference type="EMBL" id="MFC3938567.1"/>
    </source>
</evidence>
<reference evidence="3" key="1">
    <citation type="journal article" date="2019" name="Int. J. Syst. Evol. Microbiol.">
        <title>The Global Catalogue of Microorganisms (GCM) 10K type strain sequencing project: providing services to taxonomists for standard genome sequencing and annotation.</title>
        <authorList>
            <consortium name="The Broad Institute Genomics Platform"/>
            <consortium name="The Broad Institute Genome Sequencing Center for Infectious Disease"/>
            <person name="Wu L."/>
            <person name="Ma J."/>
        </authorList>
    </citation>
    <scope>NUCLEOTIDE SEQUENCE [LARGE SCALE GENOMIC DNA]</scope>
    <source>
        <strain evidence="3">CCUG 2113</strain>
    </source>
</reference>
<name>A0ABV8DJP1_9BURK</name>
<feature type="transmembrane region" description="Helical" evidence="1">
    <location>
        <begin position="39"/>
        <end position="59"/>
    </location>
</feature>
<evidence type="ECO:0000256" key="1">
    <source>
        <dbReference type="SAM" id="Phobius"/>
    </source>
</evidence>
<gene>
    <name evidence="2" type="ORF">ACFOW3_28500</name>
</gene>
<dbReference type="Proteomes" id="UP001595693">
    <property type="component" value="Unassembled WGS sequence"/>
</dbReference>
<organism evidence="2 3">
    <name type="scientific">Acidovorax facilis</name>
    <dbReference type="NCBI Taxonomy" id="12917"/>
    <lineage>
        <taxon>Bacteria</taxon>
        <taxon>Pseudomonadati</taxon>
        <taxon>Pseudomonadota</taxon>
        <taxon>Betaproteobacteria</taxon>
        <taxon>Burkholderiales</taxon>
        <taxon>Comamonadaceae</taxon>
        <taxon>Acidovorax</taxon>
    </lineage>
</organism>
<evidence type="ECO:0000313" key="3">
    <source>
        <dbReference type="Proteomes" id="UP001595693"/>
    </source>
</evidence>
<accession>A0ABV8DJP1</accession>
<comment type="caution">
    <text evidence="2">The sequence shown here is derived from an EMBL/GenBank/DDBJ whole genome shotgun (WGS) entry which is preliminary data.</text>
</comment>
<dbReference type="RefSeq" id="WP_055397233.1">
    <property type="nucleotide sequence ID" value="NZ_CP192460.1"/>
</dbReference>
<dbReference type="EMBL" id="JBHSAJ010000183">
    <property type="protein sequence ID" value="MFC3938567.1"/>
    <property type="molecule type" value="Genomic_DNA"/>
</dbReference>
<protein>
    <submittedName>
        <fullName evidence="2">Uncharacterized protein</fullName>
    </submittedName>
</protein>